<organism evidence="2">
    <name type="scientific">Menopon gallinae</name>
    <name type="common">poultry shaft louse</name>
    <dbReference type="NCBI Taxonomy" id="328185"/>
    <lineage>
        <taxon>Eukaryota</taxon>
        <taxon>Metazoa</taxon>
        <taxon>Ecdysozoa</taxon>
        <taxon>Arthropoda</taxon>
        <taxon>Hexapoda</taxon>
        <taxon>Insecta</taxon>
        <taxon>Pterygota</taxon>
        <taxon>Neoptera</taxon>
        <taxon>Paraneoptera</taxon>
        <taxon>Psocodea</taxon>
        <taxon>Troctomorpha</taxon>
        <taxon>Phthiraptera</taxon>
        <taxon>Amblycera</taxon>
        <taxon>Menoponidae</taxon>
        <taxon>Menopon</taxon>
    </lineage>
</organism>
<reference evidence="2" key="1">
    <citation type="journal article" date="2024" name="Gigascience">
        <title>Chromosome-level genome of the poultry shaft louse Menopon gallinae provides insight into the host-switching and adaptive evolution of parasitic lice.</title>
        <authorList>
            <person name="Xu Y."/>
            <person name="Ma L."/>
            <person name="Liu S."/>
            <person name="Liang Y."/>
            <person name="Liu Q."/>
            <person name="He Z."/>
            <person name="Tian L."/>
            <person name="Duan Y."/>
            <person name="Cai W."/>
            <person name="Li H."/>
            <person name="Song F."/>
        </authorList>
    </citation>
    <scope>NUCLEOTIDE SEQUENCE</scope>
    <source>
        <strain evidence="2">Cailab_2023a</strain>
    </source>
</reference>
<name>A0AAW2IDL6_9NEOP</name>
<dbReference type="AlphaFoldDB" id="A0AAW2IDL6"/>
<proteinExistence type="predicted"/>
<feature type="chain" id="PRO_5043486697" evidence="1">
    <location>
        <begin position="24"/>
        <end position="271"/>
    </location>
</feature>
<sequence>MDMRIAFFLGSMHILCSLKCAKTADVSYTDTKKDDYFSISSNFGDWSSMDTKNQGLNGKFGDNALVNGSNYMKQGQVISKGSTTPFLNEYLPDYTKWNNIYGQDKKLNDASSQIPYFRQNDYNFGGNNMSVGNGMTDDATLPMNWQNNRDGNVNLGLGPPSTYNIPTPTNINREADLFNMYQPLPRSRMENGKCDCFECLNLPRFRYLKDPLSNPLVININSDCMPPSNGNMFHKFVLKPNSYMKPFFPRKQRVFARFPPVPPSQIPYFYI</sequence>
<gene>
    <name evidence="2" type="ORF">PYX00_001114</name>
</gene>
<dbReference type="EMBL" id="JARGDH010000001">
    <property type="protein sequence ID" value="KAL0279595.1"/>
    <property type="molecule type" value="Genomic_DNA"/>
</dbReference>
<evidence type="ECO:0000256" key="1">
    <source>
        <dbReference type="SAM" id="SignalP"/>
    </source>
</evidence>
<protein>
    <submittedName>
        <fullName evidence="2">Uncharacterized protein</fullName>
    </submittedName>
</protein>
<accession>A0AAW2IDL6</accession>
<keyword evidence="1" id="KW-0732">Signal</keyword>
<comment type="caution">
    <text evidence="2">The sequence shown here is derived from an EMBL/GenBank/DDBJ whole genome shotgun (WGS) entry which is preliminary data.</text>
</comment>
<evidence type="ECO:0000313" key="2">
    <source>
        <dbReference type="EMBL" id="KAL0279595.1"/>
    </source>
</evidence>
<feature type="signal peptide" evidence="1">
    <location>
        <begin position="1"/>
        <end position="23"/>
    </location>
</feature>